<keyword evidence="2" id="KW-0812">Transmembrane</keyword>
<keyword evidence="4" id="KW-1185">Reference proteome</keyword>
<feature type="compositionally biased region" description="Basic and acidic residues" evidence="1">
    <location>
        <begin position="575"/>
        <end position="590"/>
    </location>
</feature>
<protein>
    <recommendedName>
        <fullName evidence="5">Glycoside hydrolase family 76 protein</fullName>
    </recommendedName>
</protein>
<reference evidence="3 4" key="1">
    <citation type="submission" date="2024-02" db="EMBL/GenBank/DDBJ databases">
        <title>A draft genome for the cacao thread blight pathogen Marasmius crinis-equi.</title>
        <authorList>
            <person name="Cohen S.P."/>
            <person name="Baruah I.K."/>
            <person name="Amoako-Attah I."/>
            <person name="Bukari Y."/>
            <person name="Meinhardt L.W."/>
            <person name="Bailey B.A."/>
        </authorList>
    </citation>
    <scope>NUCLEOTIDE SEQUENCE [LARGE SCALE GENOMIC DNA]</scope>
    <source>
        <strain evidence="3 4">GH-76</strain>
    </source>
</reference>
<dbReference type="Proteomes" id="UP001465976">
    <property type="component" value="Unassembled WGS sequence"/>
</dbReference>
<keyword evidence="2" id="KW-0472">Membrane</keyword>
<dbReference type="EMBL" id="JBAHYK010000186">
    <property type="protein sequence ID" value="KAL0576973.1"/>
    <property type="molecule type" value="Genomic_DNA"/>
</dbReference>
<evidence type="ECO:0000256" key="1">
    <source>
        <dbReference type="SAM" id="MobiDB-lite"/>
    </source>
</evidence>
<keyword evidence="2" id="KW-1133">Transmembrane helix</keyword>
<evidence type="ECO:0000313" key="4">
    <source>
        <dbReference type="Proteomes" id="UP001465976"/>
    </source>
</evidence>
<proteinExistence type="predicted"/>
<organism evidence="3 4">
    <name type="scientific">Marasmius crinis-equi</name>
    <dbReference type="NCBI Taxonomy" id="585013"/>
    <lineage>
        <taxon>Eukaryota</taxon>
        <taxon>Fungi</taxon>
        <taxon>Dikarya</taxon>
        <taxon>Basidiomycota</taxon>
        <taxon>Agaricomycotina</taxon>
        <taxon>Agaricomycetes</taxon>
        <taxon>Agaricomycetidae</taxon>
        <taxon>Agaricales</taxon>
        <taxon>Marasmiineae</taxon>
        <taxon>Marasmiaceae</taxon>
        <taxon>Marasmius</taxon>
    </lineage>
</organism>
<evidence type="ECO:0000256" key="2">
    <source>
        <dbReference type="SAM" id="Phobius"/>
    </source>
</evidence>
<evidence type="ECO:0008006" key="5">
    <source>
        <dbReference type="Google" id="ProtNLM"/>
    </source>
</evidence>
<feature type="region of interest" description="Disordered" evidence="1">
    <location>
        <begin position="540"/>
        <end position="590"/>
    </location>
</feature>
<gene>
    <name evidence="3" type="ORF">V5O48_005015</name>
</gene>
<accession>A0ABR3FNR4</accession>
<evidence type="ECO:0000313" key="3">
    <source>
        <dbReference type="EMBL" id="KAL0576973.1"/>
    </source>
</evidence>
<dbReference type="Gene3D" id="1.50.10.20">
    <property type="match status" value="1"/>
</dbReference>
<sequence>MQHSIASRDTNWRKPSISNTLDDRITLALGAINAGIAGLDSNGYFPAPESFDLLDPSGVSGLLQEAMAPGNSSLLLSQMAEFDLMTQRNEFKDKFTSNIQSVSHGSGNGTFLVLQLLEYGYAAVRGYKAYNDSSFLDTARSIWDSGRLYTLNSTGRNDMYPSVPLGQCSDHSRSDLAGGTFGASNGTAEGAFLDGATTAAFALLSASLAEVTSNASYANAADQSILFIQNFVNMNNQTTFINGTSCSRQNSFIPLIGPAGLLTEALTIMSLLPSSLQSRETALDYEHRLSQVIQGALAIVISRKDGIMTSYLDSGDAYLMHAFYQVYRRKLDLRAIIKDIIGVQYNALLDLAKVPNKDIYSNEWMGPPPTDLLGIRGLNESIAATVLVGAIHFDDQNSNTSTSPHNRVPVIIGATIGSVAFVAIVVSFVWWLLRRRRRRSKTLSEFTVDGFFSTPSTGTSAPSSRDERSEVSLIDSKGQSRLEPLQPLSQIPFDDEKTQLSAEKSGMAASGVPPPLAMNGVGNDRQLTTEELVQMLNQRLQPEYWNEDEMPPDYIPSQGGRGQPQAGVSQTESVPLHEGEGAGHRPKEEV</sequence>
<comment type="caution">
    <text evidence="3">The sequence shown here is derived from an EMBL/GenBank/DDBJ whole genome shotgun (WGS) entry which is preliminary data.</text>
</comment>
<name>A0ABR3FNR4_9AGAR</name>
<feature type="transmembrane region" description="Helical" evidence="2">
    <location>
        <begin position="410"/>
        <end position="433"/>
    </location>
</feature>